<keyword evidence="3" id="KW-0998">Cell outer membrane</keyword>
<keyword evidence="7" id="KW-0732">Signal</keyword>
<proteinExistence type="predicted"/>
<feature type="signal peptide" evidence="7">
    <location>
        <begin position="1"/>
        <end position="22"/>
    </location>
</feature>
<evidence type="ECO:0000256" key="5">
    <source>
        <dbReference type="PROSITE-ProRule" id="PRU00473"/>
    </source>
</evidence>
<dbReference type="PROSITE" id="PS50005">
    <property type="entry name" value="TPR"/>
    <property type="match status" value="1"/>
</dbReference>
<evidence type="ECO:0000256" key="1">
    <source>
        <dbReference type="ARBA" id="ARBA00004442"/>
    </source>
</evidence>
<feature type="region of interest" description="Disordered" evidence="6">
    <location>
        <begin position="542"/>
        <end position="567"/>
    </location>
</feature>
<dbReference type="GO" id="GO:0006508">
    <property type="term" value="P:proteolysis"/>
    <property type="evidence" value="ECO:0007669"/>
    <property type="project" value="InterPro"/>
</dbReference>
<gene>
    <name evidence="9" type="ORF">NCTC13350_03084</name>
</gene>
<dbReference type="PROSITE" id="PS01068">
    <property type="entry name" value="OMPA_1"/>
    <property type="match status" value="1"/>
</dbReference>
<dbReference type="EMBL" id="UGSK01000001">
    <property type="protein sequence ID" value="SUB02134.1"/>
    <property type="molecule type" value="Genomic_DNA"/>
</dbReference>
<dbReference type="Pfam" id="PF00656">
    <property type="entry name" value="Peptidase_C14"/>
    <property type="match status" value="1"/>
</dbReference>
<feature type="chain" id="PRO_5017011548" evidence="7">
    <location>
        <begin position="23"/>
        <end position="1626"/>
    </location>
</feature>
<dbReference type="InterPro" id="IPR036737">
    <property type="entry name" value="OmpA-like_sf"/>
</dbReference>
<dbReference type="InterPro" id="IPR050330">
    <property type="entry name" value="Bact_OuterMem_StrucFunc"/>
</dbReference>
<dbReference type="PANTHER" id="PTHR30329:SF21">
    <property type="entry name" value="LIPOPROTEIN YIAD-RELATED"/>
    <property type="match status" value="1"/>
</dbReference>
<dbReference type="InterPro" id="IPR015943">
    <property type="entry name" value="WD40/YVTN_repeat-like_dom_sf"/>
</dbReference>
<dbReference type="InterPro" id="IPR029030">
    <property type="entry name" value="Caspase-like_dom_sf"/>
</dbReference>
<evidence type="ECO:0000259" key="8">
    <source>
        <dbReference type="PROSITE" id="PS51123"/>
    </source>
</evidence>
<dbReference type="SUPFAM" id="SSF50969">
    <property type="entry name" value="YVTN repeat-like/Quinoprotein amine dehydrogenase"/>
    <property type="match status" value="1"/>
</dbReference>
<dbReference type="SUPFAM" id="SSF48452">
    <property type="entry name" value="TPR-like"/>
    <property type="match status" value="1"/>
</dbReference>
<dbReference type="SUPFAM" id="SSF81901">
    <property type="entry name" value="HCP-like"/>
    <property type="match status" value="1"/>
</dbReference>
<dbReference type="PANTHER" id="PTHR30329">
    <property type="entry name" value="STATOR ELEMENT OF FLAGELLAR MOTOR COMPLEX"/>
    <property type="match status" value="1"/>
</dbReference>
<comment type="subcellular location">
    <subcellularLocation>
        <location evidence="1">Cell outer membrane</location>
    </subcellularLocation>
</comment>
<evidence type="ECO:0000256" key="3">
    <source>
        <dbReference type="ARBA" id="ARBA00023237"/>
    </source>
</evidence>
<dbReference type="Pfam" id="PF00691">
    <property type="entry name" value="OmpA"/>
    <property type="match status" value="1"/>
</dbReference>
<dbReference type="InterPro" id="IPR011990">
    <property type="entry name" value="TPR-like_helical_dom_sf"/>
</dbReference>
<evidence type="ECO:0000256" key="2">
    <source>
        <dbReference type="ARBA" id="ARBA00023136"/>
    </source>
</evidence>
<name>A0A378ZY29_9HYPH</name>
<evidence type="ECO:0000256" key="4">
    <source>
        <dbReference type="PROSITE-ProRule" id="PRU00339"/>
    </source>
</evidence>
<accession>A0A378ZY29</accession>
<dbReference type="InterPro" id="IPR006665">
    <property type="entry name" value="OmpA-like"/>
</dbReference>
<dbReference type="Gene3D" id="1.25.40.10">
    <property type="entry name" value="Tetratricopeptide repeat domain"/>
    <property type="match status" value="1"/>
</dbReference>
<dbReference type="InterPro" id="IPR011600">
    <property type="entry name" value="Pept_C14_caspase"/>
</dbReference>
<dbReference type="InterPro" id="IPR011048">
    <property type="entry name" value="Haem_d1_sf"/>
</dbReference>
<sequence>MTRLLSALAGASLFLAMPFAGGYTLAQGVSPYQGLEPEQLLDLSLEIPGHFERSAMRKHLADTFPDTPEGLFARTWIEDRNFADRQEVIANYLKVINQRPDFPTAYVYLGLTFEEVDDFDRARDIYEKGLEAVGFETDLIRNLYFLLRGKLKQPAEADTFLQGIERNFGNRDGDVTFIRAIAAQSDGNTEEAEKLFDAALKDGAPFEALKRLTQLRMTRLERSGATAETRAAELKRVLEYAVAERSAEALIFAAGELKDRFNARQQAMKLYEQAYAMSKVAEAALDGFEMMASYDFDRSYTLLQKAYQDLPQVSQVATSMCWANFAFALKPEQALAYCREGEAKAVLVEYRHKAVRQTADLLETAGRMDEAESALKAALDDTPSSRKYSILAELVKNRIWAQDYAKARAYLDEVSGAKGLSGTWLALWQQRLGIAEALENERQAFLKANPFLKDWETRIGVSLTLAVEFETNSDVIRADTYPALDKAAAALNAPGGEKYVFLIEGHTDSRGSDEINLPLSARRAQAVAAYLETRHGIPASRLRTAGHGAGQPIAGNDSEAGRQRNRRVEVRPYGNVSEPEIAVTGRLDAGGLQLAPGGRLAATGFEPVQLWDLQQKVKLRDFYRGGYHRAFSPNGRYFATISTYTEVSGSKSFVLYVYDTKTGHAVAQVHGEVEIAKFAWSPYSDELAYTDGEGFLRVYNVQSRSQRAFTRLSTTRISGPLVWLAGSGKIVAGQAQREGIRIFDGQTLQMERHLPGVDWPHAMAASRDGRYVVAIDNRRQMVIWDALDWSVVASSRVPVIPNNIAVHPSRPLAVMNDTFNSETSLMLVDLSDGQILAKRKGAQDIFLSFTPDGKRIVAGSGSSVEWLDAASLEPVAEMTGLAPEGRGISTDKTNALLVSRDSSASHVWDLTTGQRVHTLQAASKLGWRALEKDGSRQFMVDADNRVVTFSTQDFREDVVEELGFNVQFVRTSDKYVVFAGQPTGKTDSRTGVLEVRERPSLRKLSRIEFDFVTSRLRYDKSYETLVNDISISDVDGLVALATSWQDGYGHGWTNGKTVRVYDIASGRETKVINLNKEVRDLSFRDEEPGKLRVLEVAGGWRIYDVASGRYEKWEADNGLWTRKLDDGRTIEWSRDLLKLGDRTAFFRGTLRDIEVLEPRNLLVAMTSGNELVYFDLRTLERQLTVVIKNGNEWIAYAPSGEFTSSLGGTDGVFWSLGDNYLPFDALKQRFERPRVIQERLSRLTGEGGSPSVPETPQVEPELFEAPYKMSVDGPLKAASVEDSFILKLRIEKTDASLPDPELVYTLNGRPIPRGRGFDEEPVYEGGEVIGTSRQFILQEGVNVIEASIAYRDAKILTQRLEITRKVEAKPQKRASNVQLWFFGVGISDYEIATQNLEYAHKDALELEKAFKAQEGVLYGKVNTRVLVNDQATERNIRVEMNDFLRQASAEDVIVLFIAGHGVQDNEQQLYLITHDGDMQRPYTGMQVDKFRDFLEGRPVNQKAVFLMDICHAGTVGPRKRGRVTAEDAVKALTEGTGTIVVASSTGAQSSLEDESYRGGHGAFTAALLEGLDGEADRNAGDANGFTSIQELISYTSRRVPQLTDGAQHPTIPKSENVLDFPVAQAN</sequence>
<dbReference type="InterPro" id="IPR011044">
    <property type="entry name" value="Quino_amine_DH_bsu"/>
</dbReference>
<dbReference type="InterPro" id="IPR006664">
    <property type="entry name" value="OMP_bac"/>
</dbReference>
<dbReference type="SUPFAM" id="SSF103088">
    <property type="entry name" value="OmpA-like"/>
    <property type="match status" value="1"/>
</dbReference>
<reference evidence="9 10" key="1">
    <citation type="submission" date="2018-06" db="EMBL/GenBank/DDBJ databases">
        <authorList>
            <consortium name="Pathogen Informatics"/>
            <person name="Doyle S."/>
        </authorList>
    </citation>
    <scope>NUCLEOTIDE SEQUENCE [LARGE SCALE GENOMIC DNA]</scope>
    <source>
        <strain evidence="9 10">NCTC13350</strain>
    </source>
</reference>
<feature type="repeat" description="TPR" evidence="4">
    <location>
        <begin position="103"/>
        <end position="136"/>
    </location>
</feature>
<protein>
    <submittedName>
        <fullName evidence="9">Minor outer membrane protein Omp16</fullName>
    </submittedName>
</protein>
<dbReference type="Gene3D" id="3.40.50.1460">
    <property type="match status" value="1"/>
</dbReference>
<feature type="domain" description="OmpA-like" evidence="8">
    <location>
        <begin position="456"/>
        <end position="576"/>
    </location>
</feature>
<dbReference type="InterPro" id="IPR006690">
    <property type="entry name" value="OMPA-like_CS"/>
</dbReference>
<dbReference type="CDD" id="cd07185">
    <property type="entry name" value="OmpA_C-like"/>
    <property type="match status" value="1"/>
</dbReference>
<dbReference type="Gene3D" id="3.30.1330.60">
    <property type="entry name" value="OmpA-like domain"/>
    <property type="match status" value="1"/>
</dbReference>
<dbReference type="Proteomes" id="UP000255000">
    <property type="component" value="Unassembled WGS sequence"/>
</dbReference>
<organism evidence="9 10">
    <name type="scientific">Pannonibacter phragmitetus</name>
    <dbReference type="NCBI Taxonomy" id="121719"/>
    <lineage>
        <taxon>Bacteria</taxon>
        <taxon>Pseudomonadati</taxon>
        <taxon>Pseudomonadota</taxon>
        <taxon>Alphaproteobacteria</taxon>
        <taxon>Hyphomicrobiales</taxon>
        <taxon>Stappiaceae</taxon>
        <taxon>Pannonibacter</taxon>
    </lineage>
</organism>
<dbReference type="Gene3D" id="2.130.10.10">
    <property type="entry name" value="YVTN repeat-like/Quinoprotein amine dehydrogenase"/>
    <property type="match status" value="2"/>
</dbReference>
<evidence type="ECO:0000313" key="10">
    <source>
        <dbReference type="Proteomes" id="UP000255000"/>
    </source>
</evidence>
<dbReference type="OrthoDB" id="5525824at2"/>
<dbReference type="PRINTS" id="PR01021">
    <property type="entry name" value="OMPADOMAIN"/>
</dbReference>
<dbReference type="SUPFAM" id="SSF52129">
    <property type="entry name" value="Caspase-like"/>
    <property type="match status" value="1"/>
</dbReference>
<evidence type="ECO:0000256" key="6">
    <source>
        <dbReference type="SAM" id="MobiDB-lite"/>
    </source>
</evidence>
<dbReference type="GO" id="GO:0009279">
    <property type="term" value="C:cell outer membrane"/>
    <property type="evidence" value="ECO:0007669"/>
    <property type="project" value="UniProtKB-SubCell"/>
</dbReference>
<dbReference type="InterPro" id="IPR019734">
    <property type="entry name" value="TPR_rpt"/>
</dbReference>
<keyword evidence="4" id="KW-0802">TPR repeat</keyword>
<dbReference type="GO" id="GO:0004197">
    <property type="term" value="F:cysteine-type endopeptidase activity"/>
    <property type="evidence" value="ECO:0007669"/>
    <property type="project" value="InterPro"/>
</dbReference>
<keyword evidence="2 5" id="KW-0472">Membrane</keyword>
<evidence type="ECO:0000313" key="9">
    <source>
        <dbReference type="EMBL" id="SUB02134.1"/>
    </source>
</evidence>
<dbReference type="SUPFAM" id="SSF51004">
    <property type="entry name" value="C-terminal (heme d1) domain of cytochrome cd1-nitrite reductase"/>
    <property type="match status" value="1"/>
</dbReference>
<evidence type="ECO:0000256" key="7">
    <source>
        <dbReference type="SAM" id="SignalP"/>
    </source>
</evidence>
<dbReference type="PROSITE" id="PS51123">
    <property type="entry name" value="OMPA_2"/>
    <property type="match status" value="1"/>
</dbReference>
<dbReference type="RefSeq" id="WP_019963834.1">
    <property type="nucleotide sequence ID" value="NZ_UGSK01000001.1"/>
</dbReference>